<evidence type="ECO:0000313" key="3">
    <source>
        <dbReference type="Proteomes" id="UP000009222"/>
    </source>
</evidence>
<dbReference type="EMBL" id="CP001841">
    <property type="protein sequence ID" value="AEF83218.1"/>
    <property type="molecule type" value="Genomic_DNA"/>
</dbReference>
<evidence type="ECO:0000256" key="1">
    <source>
        <dbReference type="SAM" id="SignalP"/>
    </source>
</evidence>
<dbReference type="Proteomes" id="UP000009222">
    <property type="component" value="Chromosome"/>
</dbReference>
<dbReference type="HOGENOM" id="CLU_1916146_0_0_12"/>
<organism evidence="2 3">
    <name type="scientific">Leadbettera azotonutricia (strain ATCC BAA-888 / DSM 13862 / ZAS-9)</name>
    <name type="common">Treponema azotonutricium</name>
    <dbReference type="NCBI Taxonomy" id="545695"/>
    <lineage>
        <taxon>Bacteria</taxon>
        <taxon>Pseudomonadati</taxon>
        <taxon>Spirochaetota</taxon>
        <taxon>Spirochaetia</taxon>
        <taxon>Spirochaetales</taxon>
        <taxon>Breznakiellaceae</taxon>
        <taxon>Leadbettera</taxon>
    </lineage>
</organism>
<feature type="signal peptide" evidence="1">
    <location>
        <begin position="1"/>
        <end position="29"/>
    </location>
</feature>
<dbReference type="STRING" id="545695.TREAZ_0523"/>
<keyword evidence="1" id="KW-0732">Signal</keyword>
<name>F5YC50_LEAAZ</name>
<reference evidence="2 3" key="2">
    <citation type="journal article" date="2011" name="ISME J.">
        <title>RNA-seq reveals cooperative metabolic interactions between two termite-gut spirochete species in co-culture.</title>
        <authorList>
            <person name="Rosenthal A.Z."/>
            <person name="Matson E.G."/>
            <person name="Eldar A."/>
            <person name="Leadbetter J.R."/>
        </authorList>
    </citation>
    <scope>NUCLEOTIDE SEQUENCE [LARGE SCALE GENOMIC DNA]</scope>
    <source>
        <strain evidence="3">ATCC BAA-888 / DSM 13862 / ZAS-9</strain>
    </source>
</reference>
<dbReference type="InParanoid" id="F5YC50"/>
<gene>
    <name evidence="2" type="ordered locus">TREAZ_0523</name>
</gene>
<evidence type="ECO:0000313" key="2">
    <source>
        <dbReference type="EMBL" id="AEF83218.1"/>
    </source>
</evidence>
<reference evidence="3" key="1">
    <citation type="submission" date="2009-12" db="EMBL/GenBank/DDBJ databases">
        <title>Complete sequence of Treponema azotonutricium strain ZAS-9.</title>
        <authorList>
            <person name="Tetu S.G."/>
            <person name="Matson E."/>
            <person name="Ren Q."/>
            <person name="Seshadri R."/>
            <person name="Elbourne L."/>
            <person name="Hassan K.A."/>
            <person name="Durkin A."/>
            <person name="Radune D."/>
            <person name="Mohamoud Y."/>
            <person name="Shay R."/>
            <person name="Jin S."/>
            <person name="Zhang X."/>
            <person name="Lucey K."/>
            <person name="Ballor N.R."/>
            <person name="Ottesen E."/>
            <person name="Rosenthal R."/>
            <person name="Allen A."/>
            <person name="Leadbetter J.R."/>
            <person name="Paulsen I.T."/>
        </authorList>
    </citation>
    <scope>NUCLEOTIDE SEQUENCE [LARGE SCALE GENOMIC DNA]</scope>
    <source>
        <strain evidence="3">ATCC BAA-888 / DSM 13862 / ZAS-9</strain>
    </source>
</reference>
<protein>
    <recommendedName>
        <fullName evidence="4">Lipoprotein</fullName>
    </recommendedName>
</protein>
<accession>F5YC50</accession>
<keyword evidence="3" id="KW-1185">Reference proteome</keyword>
<dbReference type="AlphaFoldDB" id="F5YC50"/>
<feature type="chain" id="PRO_5003331685" description="Lipoprotein" evidence="1">
    <location>
        <begin position="30"/>
        <end position="132"/>
    </location>
</feature>
<dbReference type="KEGG" id="taz:TREAZ_0523"/>
<evidence type="ECO:0008006" key="4">
    <source>
        <dbReference type="Google" id="ProtNLM"/>
    </source>
</evidence>
<proteinExistence type="predicted"/>
<sequence length="132" mass="15299">MKGKSLLPARSILSVLMAALFLAVLPGCQQQTDPRDVPLEYVHTPDHPLTGTKWLWDSQWGRRTLSFDTPDEAMYHDQNEGIYLVSYIYDKNKKMGRIDVYGEFAVIDDYETMAFSNWKNYGHGSEYIRLME</sequence>